<reference evidence="2" key="1">
    <citation type="submission" date="2022-08" db="EMBL/GenBank/DDBJ databases">
        <authorList>
            <consortium name="DOE Joint Genome Institute"/>
            <person name="Min B."/>
            <person name="Riley R."/>
            <person name="Sierra-Patev S."/>
            <person name="Naranjo-Ortiz M."/>
            <person name="Looney B."/>
            <person name="Konkel Z."/>
            <person name="Slot J.C."/>
            <person name="Sakamoto Y."/>
            <person name="Steenwyk J.L."/>
            <person name="Rokas A."/>
            <person name="Carro J."/>
            <person name="Camarero S."/>
            <person name="Ferreira P."/>
            <person name="Molpeceres G."/>
            <person name="Ruiz-Duenas F.J."/>
            <person name="Serrano A."/>
            <person name="Henrissat B."/>
            <person name="Drula E."/>
            <person name="Hughes K.W."/>
            <person name="Mata J.L."/>
            <person name="Ishikawa N.K."/>
            <person name="Vargas-Isla R."/>
            <person name="Ushijima S."/>
            <person name="Smith C.A."/>
            <person name="Ahrendt S."/>
            <person name="Andreopoulos W."/>
            <person name="He G."/>
            <person name="Labutti K."/>
            <person name="Lipzen A."/>
            <person name="Ng V."/>
            <person name="Sandor L."/>
            <person name="Barry K."/>
            <person name="Martinez A.T."/>
            <person name="Xiao Y."/>
            <person name="Gibbons J.G."/>
            <person name="Terashima K."/>
            <person name="Hibbett D.S."/>
            <person name="Grigoriev I.V."/>
        </authorList>
    </citation>
    <scope>NUCLEOTIDE SEQUENCE</scope>
    <source>
        <strain evidence="2">Sp2 HRB7682 ss15</strain>
    </source>
</reference>
<evidence type="ECO:0000313" key="2">
    <source>
        <dbReference type="EMBL" id="KAJ4493654.1"/>
    </source>
</evidence>
<dbReference type="Proteomes" id="UP001150238">
    <property type="component" value="Unassembled WGS sequence"/>
</dbReference>
<feature type="signal peptide" evidence="1">
    <location>
        <begin position="1"/>
        <end position="20"/>
    </location>
</feature>
<evidence type="ECO:0000313" key="3">
    <source>
        <dbReference type="Proteomes" id="UP001150238"/>
    </source>
</evidence>
<dbReference type="AlphaFoldDB" id="A0A9W9E0L9"/>
<keyword evidence="1" id="KW-0732">Signal</keyword>
<comment type="caution">
    <text evidence="2">The sequence shown here is derived from an EMBL/GenBank/DDBJ whole genome shotgun (WGS) entry which is preliminary data.</text>
</comment>
<evidence type="ECO:0000256" key="1">
    <source>
        <dbReference type="SAM" id="SignalP"/>
    </source>
</evidence>
<gene>
    <name evidence="2" type="ORF">C8J55DRAFT_499434</name>
</gene>
<organism evidence="2 3">
    <name type="scientific">Lentinula lateritia</name>
    <dbReference type="NCBI Taxonomy" id="40482"/>
    <lineage>
        <taxon>Eukaryota</taxon>
        <taxon>Fungi</taxon>
        <taxon>Dikarya</taxon>
        <taxon>Basidiomycota</taxon>
        <taxon>Agaricomycotina</taxon>
        <taxon>Agaricomycetes</taxon>
        <taxon>Agaricomycetidae</taxon>
        <taxon>Agaricales</taxon>
        <taxon>Marasmiineae</taxon>
        <taxon>Omphalotaceae</taxon>
        <taxon>Lentinula</taxon>
    </lineage>
</organism>
<sequence>MSSRTRLLIFCAIFPYSTLTAVPFSSLSSVPNIYLRCNPSIPQFVIHISSIYPPLFIHLSIYSSIYPSTYSTSCLLLL</sequence>
<name>A0A9W9E0L9_9AGAR</name>
<dbReference type="EMBL" id="JANVFS010000003">
    <property type="protein sequence ID" value="KAJ4493654.1"/>
    <property type="molecule type" value="Genomic_DNA"/>
</dbReference>
<accession>A0A9W9E0L9</accession>
<protein>
    <submittedName>
        <fullName evidence="2">Uncharacterized protein</fullName>
    </submittedName>
</protein>
<feature type="chain" id="PRO_5040774998" evidence="1">
    <location>
        <begin position="21"/>
        <end position="78"/>
    </location>
</feature>
<reference evidence="2" key="2">
    <citation type="journal article" date="2023" name="Proc. Natl. Acad. Sci. U.S.A.">
        <title>A global phylogenomic analysis of the shiitake genus Lentinula.</title>
        <authorList>
            <person name="Sierra-Patev S."/>
            <person name="Min B."/>
            <person name="Naranjo-Ortiz M."/>
            <person name="Looney B."/>
            <person name="Konkel Z."/>
            <person name="Slot J.C."/>
            <person name="Sakamoto Y."/>
            <person name="Steenwyk J.L."/>
            <person name="Rokas A."/>
            <person name="Carro J."/>
            <person name="Camarero S."/>
            <person name="Ferreira P."/>
            <person name="Molpeceres G."/>
            <person name="Ruiz-Duenas F.J."/>
            <person name="Serrano A."/>
            <person name="Henrissat B."/>
            <person name="Drula E."/>
            <person name="Hughes K.W."/>
            <person name="Mata J.L."/>
            <person name="Ishikawa N.K."/>
            <person name="Vargas-Isla R."/>
            <person name="Ushijima S."/>
            <person name="Smith C.A."/>
            <person name="Donoghue J."/>
            <person name="Ahrendt S."/>
            <person name="Andreopoulos W."/>
            <person name="He G."/>
            <person name="LaButti K."/>
            <person name="Lipzen A."/>
            <person name="Ng V."/>
            <person name="Riley R."/>
            <person name="Sandor L."/>
            <person name="Barry K."/>
            <person name="Martinez A.T."/>
            <person name="Xiao Y."/>
            <person name="Gibbons J.G."/>
            <person name="Terashima K."/>
            <person name="Grigoriev I.V."/>
            <person name="Hibbett D."/>
        </authorList>
    </citation>
    <scope>NUCLEOTIDE SEQUENCE</scope>
    <source>
        <strain evidence="2">Sp2 HRB7682 ss15</strain>
    </source>
</reference>
<feature type="non-terminal residue" evidence="2">
    <location>
        <position position="78"/>
    </location>
</feature>
<proteinExistence type="predicted"/>